<dbReference type="EMBL" id="KN882063">
    <property type="protein sequence ID" value="KIY45026.1"/>
    <property type="molecule type" value="Genomic_DNA"/>
</dbReference>
<comment type="similarity">
    <text evidence="2">Belongs to the NUP186/NUP192/NUP205 family.</text>
</comment>
<keyword evidence="4" id="KW-0539">Nucleus</keyword>
<evidence type="ECO:0000313" key="6">
    <source>
        <dbReference type="EMBL" id="KIY45026.1"/>
    </source>
</evidence>
<evidence type="ECO:0000256" key="5">
    <source>
        <dbReference type="SAM" id="MobiDB-lite"/>
    </source>
</evidence>
<dbReference type="InterPro" id="IPR021827">
    <property type="entry name" value="Nup186/Nup192/Nup205"/>
</dbReference>
<evidence type="ECO:0000256" key="3">
    <source>
        <dbReference type="ARBA" id="ARBA00022448"/>
    </source>
</evidence>
<proteinExistence type="inferred from homology"/>
<feature type="region of interest" description="Disordered" evidence="5">
    <location>
        <begin position="585"/>
        <end position="609"/>
    </location>
</feature>
<comment type="subcellular location">
    <subcellularLocation>
        <location evidence="1">Nucleus</location>
    </subcellularLocation>
</comment>
<dbReference type="OrthoDB" id="2019644at2759"/>
<dbReference type="Pfam" id="PF11894">
    <property type="entry name" value="Nup192"/>
    <property type="match status" value="1"/>
</dbReference>
<evidence type="ECO:0000313" key="7">
    <source>
        <dbReference type="Proteomes" id="UP000054144"/>
    </source>
</evidence>
<dbReference type="Proteomes" id="UP000054144">
    <property type="component" value="Unassembled WGS sequence"/>
</dbReference>
<dbReference type="PANTHER" id="PTHR31344">
    <property type="entry name" value="NUCLEAR PORE COMPLEX PROTEIN NUP205"/>
    <property type="match status" value="1"/>
</dbReference>
<feature type="compositionally biased region" description="Polar residues" evidence="5">
    <location>
        <begin position="377"/>
        <end position="389"/>
    </location>
</feature>
<dbReference type="GO" id="GO:0017056">
    <property type="term" value="F:structural constituent of nuclear pore"/>
    <property type="evidence" value="ECO:0007669"/>
    <property type="project" value="TreeGrafter"/>
</dbReference>
<organism evidence="6 7">
    <name type="scientific">Fistulina hepatica ATCC 64428</name>
    <dbReference type="NCBI Taxonomy" id="1128425"/>
    <lineage>
        <taxon>Eukaryota</taxon>
        <taxon>Fungi</taxon>
        <taxon>Dikarya</taxon>
        <taxon>Basidiomycota</taxon>
        <taxon>Agaricomycotina</taxon>
        <taxon>Agaricomycetes</taxon>
        <taxon>Agaricomycetidae</taxon>
        <taxon>Agaricales</taxon>
        <taxon>Fistulinaceae</taxon>
        <taxon>Fistulina</taxon>
    </lineage>
</organism>
<keyword evidence="3" id="KW-0813">Transport</keyword>
<dbReference type="GO" id="GO:0006999">
    <property type="term" value="P:nuclear pore organization"/>
    <property type="evidence" value="ECO:0007669"/>
    <property type="project" value="TreeGrafter"/>
</dbReference>
<gene>
    <name evidence="6" type="ORF">FISHEDRAFT_67260</name>
</gene>
<accession>A0A0D7A541</accession>
<name>A0A0D7A541_9AGAR</name>
<feature type="region of interest" description="Disordered" evidence="5">
    <location>
        <begin position="375"/>
        <end position="395"/>
    </location>
</feature>
<evidence type="ECO:0008006" key="8">
    <source>
        <dbReference type="Google" id="ProtNLM"/>
    </source>
</evidence>
<protein>
    <recommendedName>
        <fullName evidence="8">Nucleoporin Nup186/Nup192/Nup205</fullName>
    </recommendedName>
</protein>
<evidence type="ECO:0000256" key="2">
    <source>
        <dbReference type="ARBA" id="ARBA00005892"/>
    </source>
</evidence>
<evidence type="ECO:0000256" key="1">
    <source>
        <dbReference type="ARBA" id="ARBA00004123"/>
    </source>
</evidence>
<reference evidence="6 7" key="1">
    <citation type="journal article" date="2015" name="Fungal Genet. Biol.">
        <title>Evolution of novel wood decay mechanisms in Agaricales revealed by the genome sequences of Fistulina hepatica and Cylindrobasidium torrendii.</title>
        <authorList>
            <person name="Floudas D."/>
            <person name="Held B.W."/>
            <person name="Riley R."/>
            <person name="Nagy L.G."/>
            <person name="Koehler G."/>
            <person name="Ransdell A.S."/>
            <person name="Younus H."/>
            <person name="Chow J."/>
            <person name="Chiniquy J."/>
            <person name="Lipzen A."/>
            <person name="Tritt A."/>
            <person name="Sun H."/>
            <person name="Haridas S."/>
            <person name="LaButti K."/>
            <person name="Ohm R.A."/>
            <person name="Kues U."/>
            <person name="Blanchette R.A."/>
            <person name="Grigoriev I.V."/>
            <person name="Minto R.E."/>
            <person name="Hibbett D.S."/>
        </authorList>
    </citation>
    <scope>NUCLEOTIDE SEQUENCE [LARGE SCALE GENOMIC DNA]</scope>
    <source>
        <strain evidence="6 7">ATCC 64428</strain>
    </source>
</reference>
<dbReference type="PANTHER" id="PTHR31344:SF0">
    <property type="entry name" value="NUCLEAR PORE COMPLEX PROTEIN NUP205"/>
    <property type="match status" value="1"/>
</dbReference>
<evidence type="ECO:0000256" key="4">
    <source>
        <dbReference type="ARBA" id="ARBA00023242"/>
    </source>
</evidence>
<keyword evidence="7" id="KW-1185">Reference proteome</keyword>
<sequence>METISRSKDLLCDRLINNQPPLIDNVLFDELQSLKSCFLNVLDVGPRDTQQCKQVEAGKAVIHGREIAFNPDFARQVIFLSQQLNCSEYYIAELLHGVRSADPNGTDVDIIERAVAKFHERRRDFTMCLVVLFNALVDVAARPIDNRDLVFRLESYVHENLIQSGLPMKVLKQIGSLTDPLRNTDSARCNARTDTIPPGAQAPSLGFDVLNAVYNSLLVALVSMSRAGYLGAAELDATIDWLSQNANHSLTYYMLAAILGSIGNPLLESLQERRRAALVADRAFIQRTSKKLSSSTPWSDTGLRAAISLKWALFLVEARCRDLALENVTGFRGEDLEPMVPEAFEGNAIQFLIGSVIQISGRPLTPSMEYSPLILNGTLTSDPQQQPQSNEREVPSPEFTGILFMIFDDLIRSLVTLAQAELRAIKQRQEDVVLSGRGGRARPSNTPTRADIAALYSFIGILYTCLPPESALQYWGCLPLKGPMTYMEQLECQSGHLPKFLQFVIWSTPVPSQAQQPSADAPLPIALYDMLSGLAHGQQCSELAYNFMARGVGEVISSGASGSDGNPLVSWLYVFEQLDSWVTQGLPPNPPPSQMNQNPVTSRRPPPNAQRIDVTWDEVVLGRALLRFLSTVVTHSLAVPYRAVNVLANLLPMGLPVQLKSAVFDTLAAFSEPGAGLEGLETCRTIWAQLEATEVINVRRHTTTGGALLMRGVEAELKEVESLNHTYPVTLSFLRLLTTLLHTPKRLPLRTRATDAEPVNTIPETLGQPYRTPGIAPFVAYVLDVVLDLQARQYADPEDEYRILELCFCFAEHALASWDLESFVTVAENSQPDRATIASLVIHPGYQVMCRILNDTLVRRKIFEIIRLAPVSDHTRCLIRALRIMHRVLEIQDIFVDVLVPLLPNYDLLNILETVHPRSYFIKLDQALSFDLEHVSSLALCMSFPGKGEPALLAIKILTILTRSLYLPNLPTVIQRSNHSEVFLSCFVSILATESMDDVFAAEEYAEERTGAGAPLSTDTFETYEQAVRLAALELLNRNTKSHCRYPNNLAVFFLYGSLQVGRNAIESPHALGARRTAIHVLLSLVSAGVPRMDDKGTDRESRKPLFQALPGLAERCYQIIYQLCTHPKTSESTVRYLRTTEDFFARQLSAIPNHVPADESADPYIQVHYNDGTRITTSVNNMSSFFRLRSWIFDLAALDIHVLTNKGQYSGVVQMLEILFSSKASRITDDVWDAYLHPFQEVGQTHMLIIDFAHCLVYDWHDSLEVEPVDCMYLSDLNFQSCIREDPFGCEIVDREALLEVLTTRKRTLHASGQIATRAQVDQLGKEIVYILESCVVENHRRQVVHATARGYDAWRRLLDIALTKCFSRIPRDRRENALFEILNVLPPIISSQDILDSTAISLAEVVLSTIIKLREDRRQRKLFESDAIPPERLYAVLRAILQCVLDNDRVELVRGNLYATLVNYFHLIAPATAGELLDGEVELVDGHAPAYGARQPTSLTALETGSLSLMKGIMDRLVAIVSRDATDGTEVWKTTAFMLLDFLLRLSALEKQNVVLTALNRHGILANFVRGLKEADIRLQAVLKPDPEDLNSLYVYEAKMSTFIRMAGTRAGAERLMESRLLSVLGQCDFLDARPEADQAFIDYDAFLPSAVQRYHQLFAPALQLVNEMLTTLGHTHATMAHQACTLDFLSSHGSTIVILLKSETNYMSRAVLDELYLLVSLCSNVLEYVPKTELATPTAAFGAIHSAILNLASKCLCIGHWHNSIQPQTSSEVVALNVLDTGFDNETRFHAQLRQTEQQLHRTVTMYLGAASNFTEPEISLIVSPMIAIPRSQERTNLLGTVPTLGDILESLSELSNELESALSRISGLSAEIENHDHIRVDNIRTVLPDADPYVLDNLEIGQKRTLVSRELKKLRLIKLYQVSLLFSSTEMLLLLLWRHLACYLQGHKHSAHSSLPERHLTVSDPGALKMDAAQKVMPLLQRLESVVNDQGIKNEWQANQFYIEIMASRLRECVA</sequence>
<dbReference type="GO" id="GO:0044611">
    <property type="term" value="C:nuclear pore inner ring"/>
    <property type="evidence" value="ECO:0007669"/>
    <property type="project" value="TreeGrafter"/>
</dbReference>